<accession>A0A101JAR2</accession>
<dbReference type="EMBL" id="LLZG01000388">
    <property type="protein sequence ID" value="KUL23325.1"/>
    <property type="molecule type" value="Genomic_DNA"/>
</dbReference>
<protein>
    <submittedName>
        <fullName evidence="1">Uncharacterized protein</fullName>
    </submittedName>
</protein>
<evidence type="ECO:0000313" key="1">
    <source>
        <dbReference type="EMBL" id="KUL23325.1"/>
    </source>
</evidence>
<reference evidence="2" key="1">
    <citation type="submission" date="2015-10" db="EMBL/GenBank/DDBJ databases">
        <authorList>
            <person name="Ju K.-S."/>
            <person name="Doroghazi J.R."/>
            <person name="Metcalf W.W."/>
        </authorList>
    </citation>
    <scope>NUCLEOTIDE SEQUENCE [LARGE SCALE GENOMIC DNA]</scope>
    <source>
        <strain evidence="2">NRRL 3151</strain>
    </source>
</reference>
<name>A0A101JAR2_9ACTN</name>
<dbReference type="RefSeq" id="WP_062712769.1">
    <property type="nucleotide sequence ID" value="NZ_LLZG01000388.1"/>
</dbReference>
<gene>
    <name evidence="1" type="ORF">ADL12_40175</name>
</gene>
<dbReference type="Proteomes" id="UP000053923">
    <property type="component" value="Unassembled WGS sequence"/>
</dbReference>
<comment type="caution">
    <text evidence="1">The sequence shown here is derived from an EMBL/GenBank/DDBJ whole genome shotgun (WGS) entry which is preliminary data.</text>
</comment>
<organism evidence="1 2">
    <name type="scientific">Streptomyces regalis</name>
    <dbReference type="NCBI Taxonomy" id="68262"/>
    <lineage>
        <taxon>Bacteria</taxon>
        <taxon>Bacillati</taxon>
        <taxon>Actinomycetota</taxon>
        <taxon>Actinomycetes</taxon>
        <taxon>Kitasatosporales</taxon>
        <taxon>Streptomycetaceae</taxon>
        <taxon>Streptomyces</taxon>
    </lineage>
</organism>
<dbReference type="OrthoDB" id="4775158at2"/>
<evidence type="ECO:0000313" key="2">
    <source>
        <dbReference type="Proteomes" id="UP000053923"/>
    </source>
</evidence>
<sequence>MISHPVEGAIVALQQSALTTFDTYQLDRIDRALDELLRNPTDESTPAEYRVRSAMGHAYEVIERRKSIIPLVSLCAEHAEQGVSDRDYPLVEINEWLCSEPGISLEQRALLQALARGEDATTLAQREGLPVARVRERISRARRAARQLWKTSVLAA</sequence>
<proteinExistence type="predicted"/>
<dbReference type="AlphaFoldDB" id="A0A101JAR2"/>
<keyword evidence="2" id="KW-1185">Reference proteome</keyword>